<dbReference type="GO" id="GO:0015934">
    <property type="term" value="C:large ribosomal subunit"/>
    <property type="evidence" value="ECO:0007669"/>
    <property type="project" value="InterPro"/>
</dbReference>
<name>A0A2H0UJ19_9BACT</name>
<comment type="caution">
    <text evidence="8">The sequence shown here is derived from an EMBL/GenBank/DDBJ whole genome shotgun (WGS) entry which is preliminary data.</text>
</comment>
<evidence type="ECO:0000256" key="2">
    <source>
        <dbReference type="ARBA" id="ARBA00022980"/>
    </source>
</evidence>
<gene>
    <name evidence="8" type="ORF">COU14_02900</name>
</gene>
<dbReference type="Pfam" id="PF03947">
    <property type="entry name" value="Ribosomal_L2_C"/>
    <property type="match status" value="1"/>
</dbReference>
<comment type="similarity">
    <text evidence="1">Belongs to the universal ribosomal protein uL2 family.</text>
</comment>
<dbReference type="Pfam" id="PF00181">
    <property type="entry name" value="Ribosomal_L2_N"/>
    <property type="match status" value="1"/>
</dbReference>
<dbReference type="InterPro" id="IPR022671">
    <property type="entry name" value="Ribosomal_uL2_CS"/>
</dbReference>
<dbReference type="InterPro" id="IPR022666">
    <property type="entry name" value="Ribosomal_uL2_RNA-bd_dom"/>
</dbReference>
<dbReference type="InterPro" id="IPR002171">
    <property type="entry name" value="Ribosomal_uL2"/>
</dbReference>
<evidence type="ECO:0000256" key="3">
    <source>
        <dbReference type="ARBA" id="ARBA00023274"/>
    </source>
</evidence>
<dbReference type="FunFam" id="2.30.30.30:FF:000001">
    <property type="entry name" value="50S ribosomal protein L2"/>
    <property type="match status" value="1"/>
</dbReference>
<dbReference type="GO" id="GO:0003723">
    <property type="term" value="F:RNA binding"/>
    <property type="evidence" value="ECO:0007669"/>
    <property type="project" value="InterPro"/>
</dbReference>
<protein>
    <recommendedName>
        <fullName evidence="4">50S ribosomal protein L2</fullName>
    </recommendedName>
</protein>
<dbReference type="GO" id="GO:0003735">
    <property type="term" value="F:structural constituent of ribosome"/>
    <property type="evidence" value="ECO:0007669"/>
    <property type="project" value="InterPro"/>
</dbReference>
<dbReference type="SUPFAM" id="SSF50249">
    <property type="entry name" value="Nucleic acid-binding proteins"/>
    <property type="match status" value="1"/>
</dbReference>
<evidence type="ECO:0000259" key="6">
    <source>
        <dbReference type="SMART" id="SM01382"/>
    </source>
</evidence>
<feature type="compositionally biased region" description="Basic residues" evidence="5">
    <location>
        <begin position="259"/>
        <end position="286"/>
    </location>
</feature>
<dbReference type="NCBIfam" id="TIGR01171">
    <property type="entry name" value="rplB_bact"/>
    <property type="match status" value="1"/>
</dbReference>
<dbReference type="PANTHER" id="PTHR13691">
    <property type="entry name" value="RIBOSOMAL PROTEIN L2"/>
    <property type="match status" value="1"/>
</dbReference>
<dbReference type="Proteomes" id="UP000229612">
    <property type="component" value="Unassembled WGS sequence"/>
</dbReference>
<dbReference type="InterPro" id="IPR008991">
    <property type="entry name" value="Translation_prot_SH3-like_sf"/>
</dbReference>
<dbReference type="PIRSF" id="PIRSF002158">
    <property type="entry name" value="Ribosomal_L2"/>
    <property type="match status" value="1"/>
</dbReference>
<evidence type="ECO:0000313" key="9">
    <source>
        <dbReference type="Proteomes" id="UP000229612"/>
    </source>
</evidence>
<dbReference type="InterPro" id="IPR014722">
    <property type="entry name" value="Rib_uL2_dom2"/>
</dbReference>
<feature type="region of interest" description="Disordered" evidence="5">
    <location>
        <begin position="22"/>
        <end position="56"/>
    </location>
</feature>
<accession>A0A2H0UJ19</accession>
<evidence type="ECO:0000259" key="7">
    <source>
        <dbReference type="SMART" id="SM01383"/>
    </source>
</evidence>
<evidence type="ECO:0000256" key="1">
    <source>
        <dbReference type="ARBA" id="ARBA00005636"/>
    </source>
</evidence>
<organism evidence="8 9">
    <name type="scientific">Candidatus Kaiserbacteria bacterium CG10_big_fil_rev_8_21_14_0_10_44_10</name>
    <dbReference type="NCBI Taxonomy" id="1974606"/>
    <lineage>
        <taxon>Bacteria</taxon>
        <taxon>Candidatus Kaiseribacteriota</taxon>
    </lineage>
</organism>
<dbReference type="GO" id="GO:0016740">
    <property type="term" value="F:transferase activity"/>
    <property type="evidence" value="ECO:0007669"/>
    <property type="project" value="InterPro"/>
</dbReference>
<dbReference type="SMART" id="SM01382">
    <property type="entry name" value="Ribosomal_L2_C"/>
    <property type="match status" value="1"/>
</dbReference>
<feature type="domain" description="Large ribosomal subunit protein uL2 C-terminal" evidence="6">
    <location>
        <begin position="125"/>
        <end position="254"/>
    </location>
</feature>
<dbReference type="Gene3D" id="2.30.30.30">
    <property type="match status" value="1"/>
</dbReference>
<dbReference type="InterPro" id="IPR014726">
    <property type="entry name" value="Ribosomal_uL2_dom3"/>
</dbReference>
<feature type="compositionally biased region" description="Basic residues" evidence="5">
    <location>
        <begin position="211"/>
        <end position="223"/>
    </location>
</feature>
<feature type="domain" description="Large ribosomal subunit protein uL2 RNA-binding" evidence="7">
    <location>
        <begin position="43"/>
        <end position="120"/>
    </location>
</feature>
<evidence type="ECO:0000313" key="8">
    <source>
        <dbReference type="EMBL" id="PIR85696.1"/>
    </source>
</evidence>
<keyword evidence="2 8" id="KW-0689">Ribosomal protein</keyword>
<dbReference type="Gene3D" id="2.40.50.140">
    <property type="entry name" value="Nucleic acid-binding proteins"/>
    <property type="match status" value="1"/>
</dbReference>
<dbReference type="SUPFAM" id="SSF50104">
    <property type="entry name" value="Translation proteins SH3-like domain"/>
    <property type="match status" value="1"/>
</dbReference>
<reference evidence="9" key="1">
    <citation type="submission" date="2017-09" db="EMBL/GenBank/DDBJ databases">
        <title>Depth-based differentiation of microbial function through sediment-hosted aquifers and enrichment of novel symbionts in the deep terrestrial subsurface.</title>
        <authorList>
            <person name="Probst A.J."/>
            <person name="Ladd B."/>
            <person name="Jarett J.K."/>
            <person name="Geller-Mcgrath D.E."/>
            <person name="Sieber C.M.K."/>
            <person name="Emerson J.B."/>
            <person name="Anantharaman K."/>
            <person name="Thomas B.C."/>
            <person name="Malmstrom R."/>
            <person name="Stieglmeier M."/>
            <person name="Klingl A."/>
            <person name="Woyke T."/>
            <person name="Ryan C.M."/>
            <person name="Banfield J.F."/>
        </authorList>
    </citation>
    <scope>NUCLEOTIDE SEQUENCE [LARGE SCALE GENOMIC DNA]</scope>
</reference>
<dbReference type="GO" id="GO:0002181">
    <property type="term" value="P:cytoplasmic translation"/>
    <property type="evidence" value="ECO:0007669"/>
    <property type="project" value="TreeGrafter"/>
</dbReference>
<dbReference type="InterPro" id="IPR005880">
    <property type="entry name" value="Ribosomal_uL2_bac/org-type"/>
</dbReference>
<evidence type="ECO:0000256" key="4">
    <source>
        <dbReference type="ARBA" id="ARBA00035459"/>
    </source>
</evidence>
<sequence>MKKHKPTSPGRRGMTVIEYKKKLSSTSSNPHKALVKGRRSTGGRNSQGRTTVWYRGNGNKRKYREIDFRFNKQGIPARIETIEYDPYRTGFIALALYADGERRYILVPQQMKVGDSFVVSADARPTLGNRLPLAKIPVGTFVYAVELKPGAGARIARSAGNYAEVVAQDAGYTQVRLPSTEIRKIISTAWASIGAVSNEENRLVNIGKAGRARHMGLRPKTRGTAKNAVDHPHGGGEGVQPRGHKRSRTAQGRPTGKGQKTRRPKKQSNKFIVKRRKLGPRMTSKK</sequence>
<evidence type="ECO:0000256" key="5">
    <source>
        <dbReference type="SAM" id="MobiDB-lite"/>
    </source>
</evidence>
<keyword evidence="3" id="KW-0687">Ribonucleoprotein</keyword>
<dbReference type="PROSITE" id="PS00467">
    <property type="entry name" value="RIBOSOMAL_L2"/>
    <property type="match status" value="1"/>
</dbReference>
<dbReference type="InterPro" id="IPR012340">
    <property type="entry name" value="NA-bd_OB-fold"/>
</dbReference>
<dbReference type="EMBL" id="PFBG01000033">
    <property type="protein sequence ID" value="PIR85696.1"/>
    <property type="molecule type" value="Genomic_DNA"/>
</dbReference>
<dbReference type="InterPro" id="IPR022669">
    <property type="entry name" value="Ribosomal_uL2_C"/>
</dbReference>
<proteinExistence type="inferred from homology"/>
<dbReference type="PANTHER" id="PTHR13691:SF5">
    <property type="entry name" value="LARGE RIBOSOMAL SUBUNIT PROTEIN UL2M"/>
    <property type="match status" value="1"/>
</dbReference>
<dbReference type="SMART" id="SM01383">
    <property type="entry name" value="Ribosomal_L2"/>
    <property type="match status" value="1"/>
</dbReference>
<dbReference type="Gene3D" id="4.10.950.10">
    <property type="entry name" value="Ribosomal protein L2, domain 3"/>
    <property type="match status" value="1"/>
</dbReference>
<feature type="region of interest" description="Disordered" evidence="5">
    <location>
        <begin position="211"/>
        <end position="286"/>
    </location>
</feature>
<dbReference type="AlphaFoldDB" id="A0A2H0UJ19"/>